<proteinExistence type="predicted"/>
<name>H2CKN8_9LEPT</name>
<dbReference type="EMBL" id="JH597773">
    <property type="protein sequence ID" value="EHQ05093.1"/>
    <property type="molecule type" value="Genomic_DNA"/>
</dbReference>
<feature type="transmembrane region" description="Helical" evidence="1">
    <location>
        <begin position="18"/>
        <end position="36"/>
    </location>
</feature>
<sequence>MYTIQYRINKIPTHKVPTIKYILYIYPIVIFFMATCKHETIPDMYRDLLNSSSYGPVLAKSGEYEIRQSEAYFARENLTVLTGKEISELPLNSRRLALTALMLRRLAIQEGLKNDIFNTPDAREYILPRLEKILEEYYYYKLSQEASWSGRLRSIKDDEHAIDSFINSDPELKNRHIERTDLSATINSAIERVIAEKRIIEYSRIKQQILSKNPPIEVIQ</sequence>
<dbReference type="STRING" id="183.GCA_002009735_00371"/>
<keyword evidence="3" id="KW-1185">Reference proteome</keyword>
<evidence type="ECO:0000313" key="3">
    <source>
        <dbReference type="Proteomes" id="UP000005737"/>
    </source>
</evidence>
<evidence type="ECO:0000256" key="1">
    <source>
        <dbReference type="SAM" id="Phobius"/>
    </source>
</evidence>
<dbReference type="AlphaFoldDB" id="H2CKN8"/>
<keyword evidence="1" id="KW-0472">Membrane</keyword>
<organism evidence="2 3">
    <name type="scientific">Leptonema illini DSM 21528</name>
    <dbReference type="NCBI Taxonomy" id="929563"/>
    <lineage>
        <taxon>Bacteria</taxon>
        <taxon>Pseudomonadati</taxon>
        <taxon>Spirochaetota</taxon>
        <taxon>Spirochaetia</taxon>
        <taxon>Leptospirales</taxon>
        <taxon>Leptospiraceae</taxon>
        <taxon>Leptonema</taxon>
    </lineage>
</organism>
<gene>
    <name evidence="2" type="ORF">Lepil_0387</name>
</gene>
<reference evidence="2 3" key="1">
    <citation type="submission" date="2011-10" db="EMBL/GenBank/DDBJ databases">
        <title>The Improved High-Quality Draft genome of Leptonema illini DSM 21528.</title>
        <authorList>
            <consortium name="US DOE Joint Genome Institute (JGI-PGF)"/>
            <person name="Lucas S."/>
            <person name="Copeland A."/>
            <person name="Lapidus A."/>
            <person name="Glavina del Rio T."/>
            <person name="Dalin E."/>
            <person name="Tice H."/>
            <person name="Bruce D."/>
            <person name="Goodwin L."/>
            <person name="Pitluck S."/>
            <person name="Peters L."/>
            <person name="Mikhailova N."/>
            <person name="Held B."/>
            <person name="Kyrpides N."/>
            <person name="Mavromatis K."/>
            <person name="Ivanova N."/>
            <person name="Markowitz V."/>
            <person name="Cheng J.-F."/>
            <person name="Hugenholtz P."/>
            <person name="Woyke T."/>
            <person name="Wu D."/>
            <person name="Gronow S."/>
            <person name="Wellnitz S."/>
            <person name="Brambilla E.-M."/>
            <person name="Klenk H.-P."/>
            <person name="Eisen J.A."/>
        </authorList>
    </citation>
    <scope>NUCLEOTIDE SEQUENCE [LARGE SCALE GENOMIC DNA]</scope>
    <source>
        <strain evidence="2 3">DSM 21528</strain>
    </source>
</reference>
<evidence type="ECO:0000313" key="2">
    <source>
        <dbReference type="EMBL" id="EHQ05093.1"/>
    </source>
</evidence>
<dbReference type="RefSeq" id="WP_002769418.1">
    <property type="nucleotide sequence ID" value="NZ_JH597773.1"/>
</dbReference>
<dbReference type="Proteomes" id="UP000005737">
    <property type="component" value="Unassembled WGS sequence"/>
</dbReference>
<protein>
    <submittedName>
        <fullName evidence="2">Uncharacterized protein</fullName>
    </submittedName>
</protein>
<keyword evidence="1" id="KW-0812">Transmembrane</keyword>
<accession>H2CKN8</accession>
<keyword evidence="1" id="KW-1133">Transmembrane helix</keyword>
<dbReference type="HOGENOM" id="CLU_1254663_0_0_12"/>